<dbReference type="EMBL" id="BAAAHK010000003">
    <property type="protein sequence ID" value="GAA0930607.1"/>
    <property type="molecule type" value="Genomic_DNA"/>
</dbReference>
<dbReference type="Gene3D" id="3.60.15.10">
    <property type="entry name" value="Ribonuclease Z/Hydroxyacylglutathione hydrolase-like"/>
    <property type="match status" value="1"/>
</dbReference>
<dbReference type="SMART" id="SM00849">
    <property type="entry name" value="Lactamase_B"/>
    <property type="match status" value="1"/>
</dbReference>
<name>A0ABP4A2Q0_9ACTN</name>
<comment type="caution">
    <text evidence="2">The sequence shown here is derived from an EMBL/GenBank/DDBJ whole genome shotgun (WGS) entry which is preliminary data.</text>
</comment>
<gene>
    <name evidence="2" type="ORF">GCM10009554_13900</name>
</gene>
<dbReference type="CDD" id="cd07739">
    <property type="entry name" value="metallo-hydrolase-like_MBL-fold"/>
    <property type="match status" value="1"/>
</dbReference>
<evidence type="ECO:0000313" key="3">
    <source>
        <dbReference type="Proteomes" id="UP001500542"/>
    </source>
</evidence>
<feature type="domain" description="Metallo-beta-lactamase" evidence="1">
    <location>
        <begin position="35"/>
        <end position="222"/>
    </location>
</feature>
<sequence>MAPGGTLAYDVFISDPIPQNVAELVPNGDRRMFSPLSTTLIFGEHDAVLVDPPMTIEQTERVGDWVEASGKNLRYVYATHGHGDHWFGTAPLLERFPGAVAYASAGTIAMMRQHGSPEFRAKLWDKLFPGQIPASPILATVPPDNRFELEGQELISVEVSHSDTDDTTVLHVPSIGLVVAGDVVYNGVHQYLSESADGGIDAWLAALETVEALQPASVVSGHKNRANADSPETIAQTRQYLLDAKRLLAQPSSALDFFHAMLDLHPNRLNPGALWSGAMARLGSPTPR</sequence>
<dbReference type="InterPro" id="IPR036866">
    <property type="entry name" value="RibonucZ/Hydroxyglut_hydro"/>
</dbReference>
<dbReference type="Pfam" id="PF00753">
    <property type="entry name" value="Lactamase_B"/>
    <property type="match status" value="1"/>
</dbReference>
<evidence type="ECO:0000259" key="1">
    <source>
        <dbReference type="SMART" id="SM00849"/>
    </source>
</evidence>
<keyword evidence="3" id="KW-1185">Reference proteome</keyword>
<protein>
    <submittedName>
        <fullName evidence="2">MBL fold metallo-hydrolase</fullName>
    </submittedName>
</protein>
<dbReference type="PANTHER" id="PTHR42951:SF14">
    <property type="entry name" value="METALLO-BETA-LACTAMASE SUPERFAMILY PROTEIN"/>
    <property type="match status" value="1"/>
</dbReference>
<reference evidence="3" key="1">
    <citation type="journal article" date="2019" name="Int. J. Syst. Evol. Microbiol.">
        <title>The Global Catalogue of Microorganisms (GCM) 10K type strain sequencing project: providing services to taxonomists for standard genome sequencing and annotation.</title>
        <authorList>
            <consortium name="The Broad Institute Genomics Platform"/>
            <consortium name="The Broad Institute Genome Sequencing Center for Infectious Disease"/>
            <person name="Wu L."/>
            <person name="Ma J."/>
        </authorList>
    </citation>
    <scope>NUCLEOTIDE SEQUENCE [LARGE SCALE GENOMIC DNA]</scope>
    <source>
        <strain evidence="3">JCM 10977</strain>
    </source>
</reference>
<evidence type="ECO:0000313" key="2">
    <source>
        <dbReference type="EMBL" id="GAA0930607.1"/>
    </source>
</evidence>
<dbReference type="InterPro" id="IPR050855">
    <property type="entry name" value="NDM-1-like"/>
</dbReference>
<accession>A0ABP4A2Q0</accession>
<dbReference type="RefSeq" id="WP_343966019.1">
    <property type="nucleotide sequence ID" value="NZ_BAAAHK010000003.1"/>
</dbReference>
<dbReference type="Proteomes" id="UP001500542">
    <property type="component" value="Unassembled WGS sequence"/>
</dbReference>
<proteinExistence type="predicted"/>
<dbReference type="SUPFAM" id="SSF56281">
    <property type="entry name" value="Metallo-hydrolase/oxidoreductase"/>
    <property type="match status" value="1"/>
</dbReference>
<dbReference type="PANTHER" id="PTHR42951">
    <property type="entry name" value="METALLO-BETA-LACTAMASE DOMAIN-CONTAINING"/>
    <property type="match status" value="1"/>
</dbReference>
<dbReference type="InterPro" id="IPR001279">
    <property type="entry name" value="Metallo-B-lactamas"/>
</dbReference>
<organism evidence="2 3">
    <name type="scientific">Kribbella koreensis</name>
    <dbReference type="NCBI Taxonomy" id="57909"/>
    <lineage>
        <taxon>Bacteria</taxon>
        <taxon>Bacillati</taxon>
        <taxon>Actinomycetota</taxon>
        <taxon>Actinomycetes</taxon>
        <taxon>Propionibacteriales</taxon>
        <taxon>Kribbellaceae</taxon>
        <taxon>Kribbella</taxon>
    </lineage>
</organism>